<proteinExistence type="predicted"/>
<evidence type="ECO:0000313" key="2">
    <source>
        <dbReference type="Proteomes" id="UP000189735"/>
    </source>
</evidence>
<dbReference type="AlphaFoldDB" id="A0A1T4XD45"/>
<gene>
    <name evidence="1" type="ORF">SAMN06295879_1024</name>
</gene>
<accession>A0A1T4XD45</accession>
<dbReference type="EMBL" id="FUYG01000002">
    <property type="protein sequence ID" value="SKA87058.1"/>
    <property type="molecule type" value="Genomic_DNA"/>
</dbReference>
<organism evidence="1 2">
    <name type="scientific">Agreia bicolorata</name>
    <dbReference type="NCBI Taxonomy" id="110935"/>
    <lineage>
        <taxon>Bacteria</taxon>
        <taxon>Bacillati</taxon>
        <taxon>Actinomycetota</taxon>
        <taxon>Actinomycetes</taxon>
        <taxon>Micrococcales</taxon>
        <taxon>Microbacteriaceae</taxon>
        <taxon>Agreia</taxon>
    </lineage>
</organism>
<protein>
    <submittedName>
        <fullName evidence="1">Uncharacterized protein</fullName>
    </submittedName>
</protein>
<name>A0A1T4XD45_9MICO</name>
<sequence length="110" mass="11657">MGVRTLAERTYAEFIIGIPNTSAALIEKKLDRIAAELFKLDGGAGARFSADPVGGTLTFGYVIESDDINEVVAKASALTRTALHAAGGNTKGWPSEFKNIQSTQKQLTDA</sequence>
<dbReference type="Proteomes" id="UP000189735">
    <property type="component" value="Unassembled WGS sequence"/>
</dbReference>
<reference evidence="2" key="1">
    <citation type="submission" date="2017-02" db="EMBL/GenBank/DDBJ databases">
        <authorList>
            <person name="Varghese N."/>
            <person name="Submissions S."/>
        </authorList>
    </citation>
    <scope>NUCLEOTIDE SEQUENCE [LARGE SCALE GENOMIC DNA]</scope>
    <source>
        <strain evidence="2">VKM Ac-2052</strain>
    </source>
</reference>
<evidence type="ECO:0000313" key="1">
    <source>
        <dbReference type="EMBL" id="SKA87058.1"/>
    </source>
</evidence>